<protein>
    <submittedName>
        <fullName evidence="1">(salmon louse) hypothetical protein</fullName>
    </submittedName>
</protein>
<dbReference type="Proteomes" id="UP000675881">
    <property type="component" value="Chromosome 5"/>
</dbReference>
<dbReference type="OrthoDB" id="6019768at2759"/>
<evidence type="ECO:0000313" key="1">
    <source>
        <dbReference type="EMBL" id="CAF2940732.1"/>
    </source>
</evidence>
<name>A0A7R8CYE6_LEPSM</name>
<keyword evidence="2" id="KW-1185">Reference proteome</keyword>
<sequence length="243" mass="27776">MINVRDFVFSSNMDHQDCLKSSICNCFCYFLRKWAEQESSTSKPQAIQEALNFLEFIDYFINLAIQIQNRTKIINVSIQFIVRSRKITGDCDIKLGLDGRKVSPRLINYYSILEKGLYQASGLIYVLERQIIKGPSSDMALPSLISNVLDNYGDTMEKMAWMAYLTNEDAKPLVQTITTARIYNNTTKHLLGSNDDKIEAARLEAVLNISKYVKDHPRASQSDIQKKVVEEINTFKINIQSLV</sequence>
<accession>A0A7R8CYE6</accession>
<evidence type="ECO:0000313" key="2">
    <source>
        <dbReference type="Proteomes" id="UP000675881"/>
    </source>
</evidence>
<reference evidence="1" key="1">
    <citation type="submission" date="2021-02" db="EMBL/GenBank/DDBJ databases">
        <authorList>
            <person name="Bekaert M."/>
        </authorList>
    </citation>
    <scope>NUCLEOTIDE SEQUENCE</scope>
    <source>
        <strain evidence="1">IoA-00</strain>
    </source>
</reference>
<organism evidence="1 2">
    <name type="scientific">Lepeophtheirus salmonis</name>
    <name type="common">Salmon louse</name>
    <name type="synonym">Caligus salmonis</name>
    <dbReference type="NCBI Taxonomy" id="72036"/>
    <lineage>
        <taxon>Eukaryota</taxon>
        <taxon>Metazoa</taxon>
        <taxon>Ecdysozoa</taxon>
        <taxon>Arthropoda</taxon>
        <taxon>Crustacea</taxon>
        <taxon>Multicrustacea</taxon>
        <taxon>Hexanauplia</taxon>
        <taxon>Copepoda</taxon>
        <taxon>Siphonostomatoida</taxon>
        <taxon>Caligidae</taxon>
        <taxon>Lepeophtheirus</taxon>
    </lineage>
</organism>
<dbReference type="AlphaFoldDB" id="A0A7R8CYE6"/>
<gene>
    <name evidence="1" type="ORF">LSAA_10614</name>
</gene>
<dbReference type="EMBL" id="HG994584">
    <property type="protein sequence ID" value="CAF2940732.1"/>
    <property type="molecule type" value="Genomic_DNA"/>
</dbReference>
<proteinExistence type="predicted"/>